<dbReference type="Proteomes" id="UP001595957">
    <property type="component" value="Unassembled WGS sequence"/>
</dbReference>
<keyword evidence="8" id="KW-1185">Reference proteome</keyword>
<evidence type="ECO:0000256" key="3">
    <source>
        <dbReference type="ARBA" id="ARBA00022692"/>
    </source>
</evidence>
<feature type="transmembrane region" description="Helical" evidence="6">
    <location>
        <begin position="167"/>
        <end position="190"/>
    </location>
</feature>
<proteinExistence type="predicted"/>
<keyword evidence="5 6" id="KW-0472">Membrane</keyword>
<protein>
    <submittedName>
        <fullName evidence="7">Lipopolysaccharide biosynthesis protein</fullName>
    </submittedName>
</protein>
<dbReference type="RefSeq" id="WP_380801801.1">
    <property type="nucleotide sequence ID" value="NZ_JBHSFZ010000001.1"/>
</dbReference>
<dbReference type="Pfam" id="PF01943">
    <property type="entry name" value="Polysacc_synt"/>
    <property type="match status" value="1"/>
</dbReference>
<dbReference type="EMBL" id="JBHSFZ010000001">
    <property type="protein sequence ID" value="MFC4592770.1"/>
    <property type="molecule type" value="Genomic_DNA"/>
</dbReference>
<dbReference type="PANTHER" id="PTHR30250">
    <property type="entry name" value="PST FAMILY PREDICTED COLANIC ACID TRANSPORTER"/>
    <property type="match status" value="1"/>
</dbReference>
<dbReference type="InterPro" id="IPR050833">
    <property type="entry name" value="Poly_Biosynth_Transport"/>
</dbReference>
<evidence type="ECO:0000256" key="4">
    <source>
        <dbReference type="ARBA" id="ARBA00022989"/>
    </source>
</evidence>
<gene>
    <name evidence="7" type="ORF">ACFO3E_00975</name>
</gene>
<dbReference type="InterPro" id="IPR002797">
    <property type="entry name" value="Polysacc_synth"/>
</dbReference>
<evidence type="ECO:0000256" key="5">
    <source>
        <dbReference type="ARBA" id="ARBA00023136"/>
    </source>
</evidence>
<feature type="transmembrane region" description="Helical" evidence="6">
    <location>
        <begin position="312"/>
        <end position="329"/>
    </location>
</feature>
<keyword evidence="4 6" id="KW-1133">Transmembrane helix</keyword>
<keyword evidence="2" id="KW-1003">Cell membrane</keyword>
<comment type="caution">
    <text evidence="7">The sequence shown here is derived from an EMBL/GenBank/DDBJ whole genome shotgun (WGS) entry which is preliminary data.</text>
</comment>
<feature type="transmembrane region" description="Helical" evidence="6">
    <location>
        <begin position="126"/>
        <end position="146"/>
    </location>
</feature>
<evidence type="ECO:0000313" key="7">
    <source>
        <dbReference type="EMBL" id="MFC4592770.1"/>
    </source>
</evidence>
<comment type="subcellular location">
    <subcellularLocation>
        <location evidence="1">Cell membrane</location>
        <topology evidence="1">Multi-pass membrane protein</topology>
    </subcellularLocation>
</comment>
<feature type="transmembrane region" description="Helical" evidence="6">
    <location>
        <begin position="341"/>
        <end position="359"/>
    </location>
</feature>
<name>A0ABV9ESZ9_9SPHN</name>
<sequence>MRIVASVLNGPMGRRLINIGHMLTGNFVNLGVMLISVAIAARGLGPEKWGSMVIVLALASTIERLIRFESWQPLIKFAAEEESDANPVRMARLYGYGLLLDITTATLSSILLICISAIFAPVPLDVAAIYALAMLCRIVGAPGAALRLDGRFREVAYSQILSNILRAFLAAFCLWIGAGVIGFILAWTVAEVFNSLLFLWLGYKALKRQNIPSPFSVSLRGLRKDFPDFLSFAWTVNLSTTLRTLTHEADELLVGALAGHGAVGMYNLAKRVAKLGQQMGAQVQTVLYPELARMWQSGNYATFRSTIFNTQLLLSGTGTVIAIITWFFGEWLLRIGPGAQYVAAFPLLMSQVIAVLFIMHSIPAKSALLSMGQPKRVLQIFALSTVIFYAIAVPGVLYFGPAGASAAHISLAVVTAILLDIAWVTHSKLRSAAGQRAVEQMPAE</sequence>
<feature type="transmembrane region" description="Helical" evidence="6">
    <location>
        <begin position="98"/>
        <end position="120"/>
    </location>
</feature>
<evidence type="ECO:0000256" key="2">
    <source>
        <dbReference type="ARBA" id="ARBA00022475"/>
    </source>
</evidence>
<evidence type="ECO:0000256" key="1">
    <source>
        <dbReference type="ARBA" id="ARBA00004651"/>
    </source>
</evidence>
<feature type="transmembrane region" description="Helical" evidence="6">
    <location>
        <begin position="406"/>
        <end position="426"/>
    </location>
</feature>
<evidence type="ECO:0000313" key="8">
    <source>
        <dbReference type="Proteomes" id="UP001595957"/>
    </source>
</evidence>
<organism evidence="7 8">
    <name type="scientific">Sphingobium tyrosinilyticum</name>
    <dbReference type="NCBI Taxonomy" id="2715436"/>
    <lineage>
        <taxon>Bacteria</taxon>
        <taxon>Pseudomonadati</taxon>
        <taxon>Pseudomonadota</taxon>
        <taxon>Alphaproteobacteria</taxon>
        <taxon>Sphingomonadales</taxon>
        <taxon>Sphingomonadaceae</taxon>
        <taxon>Sphingobium</taxon>
    </lineage>
</organism>
<feature type="transmembrane region" description="Helical" evidence="6">
    <location>
        <begin position="380"/>
        <end position="400"/>
    </location>
</feature>
<evidence type="ECO:0000256" key="6">
    <source>
        <dbReference type="SAM" id="Phobius"/>
    </source>
</evidence>
<reference evidence="8" key="1">
    <citation type="journal article" date="2019" name="Int. J. Syst. Evol. Microbiol.">
        <title>The Global Catalogue of Microorganisms (GCM) 10K type strain sequencing project: providing services to taxonomists for standard genome sequencing and annotation.</title>
        <authorList>
            <consortium name="The Broad Institute Genomics Platform"/>
            <consortium name="The Broad Institute Genome Sequencing Center for Infectious Disease"/>
            <person name="Wu L."/>
            <person name="Ma J."/>
        </authorList>
    </citation>
    <scope>NUCLEOTIDE SEQUENCE [LARGE SCALE GENOMIC DNA]</scope>
    <source>
        <strain evidence="8">NBRC 103632</strain>
    </source>
</reference>
<dbReference type="PANTHER" id="PTHR30250:SF31">
    <property type="entry name" value="INNER MEMBRANE PROTEIN YGHQ"/>
    <property type="match status" value="1"/>
</dbReference>
<keyword evidence="3 6" id="KW-0812">Transmembrane</keyword>
<accession>A0ABV9ESZ9</accession>
<feature type="transmembrane region" description="Helical" evidence="6">
    <location>
        <begin position="21"/>
        <end position="43"/>
    </location>
</feature>
<feature type="transmembrane region" description="Helical" evidence="6">
    <location>
        <begin position="49"/>
        <end position="66"/>
    </location>
</feature>
<feature type="transmembrane region" description="Helical" evidence="6">
    <location>
        <begin position="252"/>
        <end position="269"/>
    </location>
</feature>